<keyword evidence="3" id="KW-1133">Transmembrane helix</keyword>
<dbReference type="Proteomes" id="UP000017819">
    <property type="component" value="Unassembled WGS sequence"/>
</dbReference>
<dbReference type="PATRIC" id="fig|631454.5.peg.4111"/>
<keyword evidence="3" id="KW-0812">Transmembrane</keyword>
<feature type="transmembrane region" description="Helical" evidence="3">
    <location>
        <begin position="103"/>
        <end position="120"/>
    </location>
</feature>
<reference evidence="4 5" key="1">
    <citation type="journal article" date="2014" name="Genome Announc.">
        <title>Draft Genome Sequence of Lutibaculum baratangense Strain AMV1T, Isolated from a Mud Volcano in Andamans, India.</title>
        <authorList>
            <person name="Singh A."/>
            <person name="Sreenivas A."/>
            <person name="Sathyanarayana Reddy G."/>
            <person name="Pinnaka A.K."/>
            <person name="Shivaji S."/>
        </authorList>
    </citation>
    <scope>NUCLEOTIDE SEQUENCE [LARGE SCALE GENOMIC DNA]</scope>
    <source>
        <strain evidence="4 5">AMV1</strain>
    </source>
</reference>
<feature type="transmembrane region" description="Helical" evidence="3">
    <location>
        <begin position="172"/>
        <end position="189"/>
    </location>
</feature>
<keyword evidence="2" id="KW-1003">Cell membrane</keyword>
<keyword evidence="5" id="KW-1185">Reference proteome</keyword>
<comment type="caution">
    <text evidence="4">The sequence shown here is derived from an EMBL/GenBank/DDBJ whole genome shotgun (WGS) entry which is preliminary data.</text>
</comment>
<proteinExistence type="inferred from homology"/>
<dbReference type="Gene3D" id="1.10.1760.20">
    <property type="match status" value="1"/>
</dbReference>
<dbReference type="STRING" id="631454.N177_4167"/>
<dbReference type="GO" id="GO:0005886">
    <property type="term" value="C:plasma membrane"/>
    <property type="evidence" value="ECO:0007669"/>
    <property type="project" value="UniProtKB-SubCell"/>
</dbReference>
<feature type="transmembrane region" description="Helical" evidence="3">
    <location>
        <begin position="23"/>
        <end position="41"/>
    </location>
</feature>
<dbReference type="GO" id="GO:0015225">
    <property type="term" value="F:biotin transmembrane transporter activity"/>
    <property type="evidence" value="ECO:0007669"/>
    <property type="project" value="UniProtKB-UniRule"/>
</dbReference>
<feature type="transmembrane region" description="Helical" evidence="3">
    <location>
        <begin position="75"/>
        <end position="97"/>
    </location>
</feature>
<evidence type="ECO:0000256" key="2">
    <source>
        <dbReference type="PIRNR" id="PIRNR016661"/>
    </source>
</evidence>
<evidence type="ECO:0000313" key="5">
    <source>
        <dbReference type="Proteomes" id="UP000017819"/>
    </source>
</evidence>
<dbReference type="AlphaFoldDB" id="V4QRS5"/>
<sequence length="192" mass="19667">MAIDATGTTLIDRIWPARADGRVMRNIAIVLVGSALMTISAKIQVPFWPVPITMQTYVALMLGAVLGFRLGAASVAAYLAQGAIGLPVFAGGAGLAYLAGPTGGYLLGFLAAAAVTGVLADRGFGRRFVSALAMFLLGNIAIFALGLGWLATLIGVEKAIAGGLVPFLPGEALKVALAMASLPLAWKALSRR</sequence>
<dbReference type="InterPro" id="IPR003784">
    <property type="entry name" value="BioY"/>
</dbReference>
<dbReference type="Pfam" id="PF02632">
    <property type="entry name" value="BioY"/>
    <property type="match status" value="1"/>
</dbReference>
<feature type="transmembrane region" description="Helical" evidence="3">
    <location>
        <begin position="47"/>
        <end position="68"/>
    </location>
</feature>
<feature type="transmembrane region" description="Helical" evidence="3">
    <location>
        <begin position="132"/>
        <end position="152"/>
    </location>
</feature>
<evidence type="ECO:0000313" key="4">
    <source>
        <dbReference type="EMBL" id="ESR22437.1"/>
    </source>
</evidence>
<evidence type="ECO:0000256" key="1">
    <source>
        <dbReference type="ARBA" id="ARBA00010692"/>
    </source>
</evidence>
<organism evidence="4 5">
    <name type="scientific">Lutibaculum baratangense AMV1</name>
    <dbReference type="NCBI Taxonomy" id="631454"/>
    <lineage>
        <taxon>Bacteria</taxon>
        <taxon>Pseudomonadati</taxon>
        <taxon>Pseudomonadota</taxon>
        <taxon>Alphaproteobacteria</taxon>
        <taxon>Hyphomicrobiales</taxon>
        <taxon>Tepidamorphaceae</taxon>
        <taxon>Lutibaculum</taxon>
    </lineage>
</organism>
<evidence type="ECO:0000256" key="3">
    <source>
        <dbReference type="SAM" id="Phobius"/>
    </source>
</evidence>
<name>V4QRS5_9HYPH</name>
<dbReference type="eggNOG" id="COG1268">
    <property type="taxonomic scope" value="Bacteria"/>
</dbReference>
<dbReference type="EMBL" id="AWXZ01000044">
    <property type="protein sequence ID" value="ESR22437.1"/>
    <property type="molecule type" value="Genomic_DNA"/>
</dbReference>
<keyword evidence="2 3" id="KW-0472">Membrane</keyword>
<dbReference type="PANTHER" id="PTHR34295">
    <property type="entry name" value="BIOTIN TRANSPORTER BIOY"/>
    <property type="match status" value="1"/>
</dbReference>
<keyword evidence="2" id="KW-0813">Transport</keyword>
<comment type="similarity">
    <text evidence="1 2">Belongs to the BioY family.</text>
</comment>
<comment type="subcellular location">
    <subcellularLocation>
        <location evidence="2">Cell membrane</location>
        <topology evidence="2">Multi-pass membrane protein</topology>
    </subcellularLocation>
</comment>
<accession>V4QRS5</accession>
<dbReference type="PANTHER" id="PTHR34295:SF1">
    <property type="entry name" value="BIOTIN TRANSPORTER BIOY"/>
    <property type="match status" value="1"/>
</dbReference>
<gene>
    <name evidence="4" type="ORF">N177_4167</name>
</gene>
<dbReference type="PIRSF" id="PIRSF016661">
    <property type="entry name" value="BioY"/>
    <property type="match status" value="1"/>
</dbReference>
<protein>
    <recommendedName>
        <fullName evidence="2">Biotin transporter</fullName>
    </recommendedName>
</protein>
<dbReference type="RefSeq" id="WP_023434269.1">
    <property type="nucleotide sequence ID" value="NZ_AWXZ01000044.1"/>
</dbReference>